<name>A0A9D5CDV0_9LILI</name>
<dbReference type="FunFam" id="3.30.40.10:FF:000489">
    <property type="entry name" value="E3 ubiquitin-protein ligase PRT1"/>
    <property type="match status" value="1"/>
</dbReference>
<reference evidence="8" key="1">
    <citation type="submission" date="2021-03" db="EMBL/GenBank/DDBJ databases">
        <authorList>
            <person name="Li Z."/>
            <person name="Yang C."/>
        </authorList>
    </citation>
    <scope>NUCLEOTIDE SEQUENCE</scope>
    <source>
        <strain evidence="8">Dzin_1.0</strain>
        <tissue evidence="8">Leaf</tissue>
    </source>
</reference>
<dbReference type="PROSITE" id="PS50135">
    <property type="entry name" value="ZF_ZZ_2"/>
    <property type="match status" value="1"/>
</dbReference>
<dbReference type="Gene3D" id="3.30.60.90">
    <property type="match status" value="1"/>
</dbReference>
<dbReference type="GO" id="GO:0043161">
    <property type="term" value="P:proteasome-mediated ubiquitin-dependent protein catabolic process"/>
    <property type="evidence" value="ECO:0007669"/>
    <property type="project" value="TreeGrafter"/>
</dbReference>
<dbReference type="Gene3D" id="3.30.40.10">
    <property type="entry name" value="Zinc/RING finger domain, C3HC4 (zinc finger)"/>
    <property type="match status" value="2"/>
</dbReference>
<evidence type="ECO:0000256" key="5">
    <source>
        <dbReference type="SAM" id="MobiDB-lite"/>
    </source>
</evidence>
<sequence length="358" mass="40191">MADKETPPLDPAISPSPAAAEMGEADSEPSIHPSFQCCICLDLLYKPVVLACGHMSCFWCVHKAMHGLQASQCPICRNPYYHFPSICQLLHFLLLKIEPLAYKKREVETLEEEKHLDCFSPQLSEHVSFERVHLEDVKQSSRSPKSNDLPETVFKSATGKQVSEDDVICPICKKLLFQPVVLNCGHVYCDSCLSGLVDGPLKCEVCHSLHPKGFRNVCLDLDHFLEEQFPIDYMTRRDSVQLKKAQGPKGEASSSVSQAEEPKVGKSGKSKYNEFFFDGDSANVHVGVGCDSCGMYPIIGNRYRCKDCKEKIGYDLCETCYSSSSELAGRFNQQHRPDHTFELDDSQMLEIHKSRTVR</sequence>
<dbReference type="Proteomes" id="UP001085076">
    <property type="component" value="Miscellaneous, Linkage group lg06"/>
</dbReference>
<dbReference type="InterPro" id="IPR013083">
    <property type="entry name" value="Znf_RING/FYVE/PHD"/>
</dbReference>
<dbReference type="InterPro" id="IPR000433">
    <property type="entry name" value="Znf_ZZ"/>
</dbReference>
<dbReference type="CDD" id="cd02338">
    <property type="entry name" value="ZZ_PCMF_like"/>
    <property type="match status" value="1"/>
</dbReference>
<dbReference type="PROSITE" id="PS50089">
    <property type="entry name" value="ZF_RING_2"/>
    <property type="match status" value="2"/>
</dbReference>
<dbReference type="InterPro" id="IPR017907">
    <property type="entry name" value="Znf_RING_CS"/>
</dbReference>
<dbReference type="SMART" id="SM00184">
    <property type="entry name" value="RING"/>
    <property type="match status" value="2"/>
</dbReference>
<keyword evidence="3" id="KW-0862">Zinc</keyword>
<dbReference type="SMART" id="SM00291">
    <property type="entry name" value="ZnF_ZZ"/>
    <property type="match status" value="1"/>
</dbReference>
<feature type="region of interest" description="Disordered" evidence="5">
    <location>
        <begin position="1"/>
        <end position="27"/>
    </location>
</feature>
<dbReference type="InterPro" id="IPR043145">
    <property type="entry name" value="Znf_ZZ_sf"/>
</dbReference>
<dbReference type="GO" id="GO:0008270">
    <property type="term" value="F:zinc ion binding"/>
    <property type="evidence" value="ECO:0007669"/>
    <property type="project" value="UniProtKB-KW"/>
</dbReference>
<feature type="domain" description="ZZ-type" evidence="7">
    <location>
        <begin position="285"/>
        <end position="349"/>
    </location>
</feature>
<dbReference type="EMBL" id="JAGGNH010000006">
    <property type="protein sequence ID" value="KAJ0970435.1"/>
    <property type="molecule type" value="Genomic_DNA"/>
</dbReference>
<keyword evidence="2 4" id="KW-0863">Zinc-finger</keyword>
<evidence type="ECO:0000259" key="7">
    <source>
        <dbReference type="PROSITE" id="PS50135"/>
    </source>
</evidence>
<accession>A0A9D5CDV0</accession>
<evidence type="ECO:0000256" key="2">
    <source>
        <dbReference type="ARBA" id="ARBA00022771"/>
    </source>
</evidence>
<comment type="caution">
    <text evidence="8">The sequence shown here is derived from an EMBL/GenBank/DDBJ whole genome shotgun (WGS) entry which is preliminary data.</text>
</comment>
<protein>
    <recommendedName>
        <fullName evidence="10">E3 ubiquitin-protein ligase PRT1</fullName>
    </recommendedName>
</protein>
<dbReference type="OrthoDB" id="6270329at2759"/>
<dbReference type="SUPFAM" id="SSF57850">
    <property type="entry name" value="RING/U-box"/>
    <property type="match status" value="3"/>
</dbReference>
<gene>
    <name evidence="8" type="ORF">J5N97_023312</name>
</gene>
<dbReference type="InterPro" id="IPR001841">
    <property type="entry name" value="Znf_RING"/>
</dbReference>
<dbReference type="GO" id="GO:0061630">
    <property type="term" value="F:ubiquitin protein ligase activity"/>
    <property type="evidence" value="ECO:0007669"/>
    <property type="project" value="TreeGrafter"/>
</dbReference>
<evidence type="ECO:0000256" key="3">
    <source>
        <dbReference type="ARBA" id="ARBA00022833"/>
    </source>
</evidence>
<dbReference type="PANTHER" id="PTHR15898">
    <property type="entry name" value="BIFUNCTIONAL APOPTOSIS REGULATOR"/>
    <property type="match status" value="1"/>
</dbReference>
<dbReference type="FunFam" id="3.30.60.90:FF:000014">
    <property type="entry name" value="E3 ubiquitin-protein ligase PRT1"/>
    <property type="match status" value="1"/>
</dbReference>
<reference evidence="8" key="2">
    <citation type="journal article" date="2022" name="Hortic Res">
        <title>The genome of Dioscorea zingiberensis sheds light on the biosynthesis, origin and evolution of the medicinally important diosgenin saponins.</title>
        <authorList>
            <person name="Li Y."/>
            <person name="Tan C."/>
            <person name="Li Z."/>
            <person name="Guo J."/>
            <person name="Li S."/>
            <person name="Chen X."/>
            <person name="Wang C."/>
            <person name="Dai X."/>
            <person name="Yang H."/>
            <person name="Song W."/>
            <person name="Hou L."/>
            <person name="Xu J."/>
            <person name="Tong Z."/>
            <person name="Xu A."/>
            <person name="Yuan X."/>
            <person name="Wang W."/>
            <person name="Yang Q."/>
            <person name="Chen L."/>
            <person name="Sun Z."/>
            <person name="Wang K."/>
            <person name="Pan B."/>
            <person name="Chen J."/>
            <person name="Bao Y."/>
            <person name="Liu F."/>
            <person name="Qi X."/>
            <person name="Gang D.R."/>
            <person name="Wen J."/>
            <person name="Li J."/>
        </authorList>
    </citation>
    <scope>NUCLEOTIDE SEQUENCE</scope>
    <source>
        <strain evidence="8">Dzin_1.0</strain>
    </source>
</reference>
<feature type="domain" description="RING-type" evidence="6">
    <location>
        <begin position="37"/>
        <end position="77"/>
    </location>
</feature>
<evidence type="ECO:0000313" key="9">
    <source>
        <dbReference type="Proteomes" id="UP001085076"/>
    </source>
</evidence>
<keyword evidence="9" id="KW-1185">Reference proteome</keyword>
<dbReference type="InterPro" id="IPR027370">
    <property type="entry name" value="Znf-RING_euk"/>
</dbReference>
<feature type="domain" description="RING-type" evidence="6">
    <location>
        <begin position="169"/>
        <end position="207"/>
    </location>
</feature>
<dbReference type="PROSITE" id="PS00518">
    <property type="entry name" value="ZF_RING_1"/>
    <property type="match status" value="1"/>
</dbReference>
<feature type="region of interest" description="Disordered" evidence="5">
    <location>
        <begin position="242"/>
        <end position="267"/>
    </location>
</feature>
<evidence type="ECO:0008006" key="10">
    <source>
        <dbReference type="Google" id="ProtNLM"/>
    </source>
</evidence>
<dbReference type="AlphaFoldDB" id="A0A9D5CDV0"/>
<evidence type="ECO:0000313" key="8">
    <source>
        <dbReference type="EMBL" id="KAJ0970435.1"/>
    </source>
</evidence>
<proteinExistence type="predicted"/>
<organism evidence="8 9">
    <name type="scientific">Dioscorea zingiberensis</name>
    <dbReference type="NCBI Taxonomy" id="325984"/>
    <lineage>
        <taxon>Eukaryota</taxon>
        <taxon>Viridiplantae</taxon>
        <taxon>Streptophyta</taxon>
        <taxon>Embryophyta</taxon>
        <taxon>Tracheophyta</taxon>
        <taxon>Spermatophyta</taxon>
        <taxon>Magnoliopsida</taxon>
        <taxon>Liliopsida</taxon>
        <taxon>Dioscoreales</taxon>
        <taxon>Dioscoreaceae</taxon>
        <taxon>Dioscorea</taxon>
    </lineage>
</organism>
<evidence type="ECO:0000256" key="4">
    <source>
        <dbReference type="PROSITE-ProRule" id="PRU00228"/>
    </source>
</evidence>
<dbReference type="PANTHER" id="PTHR15898:SF13">
    <property type="entry name" value="BIFUNCTIONAL APOPTOSIS REGULATOR"/>
    <property type="match status" value="1"/>
</dbReference>
<keyword evidence="1" id="KW-0479">Metal-binding</keyword>
<evidence type="ECO:0000259" key="6">
    <source>
        <dbReference type="PROSITE" id="PS50089"/>
    </source>
</evidence>
<evidence type="ECO:0000256" key="1">
    <source>
        <dbReference type="ARBA" id="ARBA00022723"/>
    </source>
</evidence>
<dbReference type="Pfam" id="PF00569">
    <property type="entry name" value="ZZ"/>
    <property type="match status" value="1"/>
</dbReference>
<dbReference type="Pfam" id="PF13920">
    <property type="entry name" value="zf-C3HC4_3"/>
    <property type="match status" value="1"/>
</dbReference>
<dbReference type="Pfam" id="PF13445">
    <property type="entry name" value="zf-RING_UBOX"/>
    <property type="match status" value="1"/>
</dbReference>